<name>A0AA37KIR4_9BACT</name>
<evidence type="ECO:0000313" key="9">
    <source>
        <dbReference type="Proteomes" id="UP001055104"/>
    </source>
</evidence>
<gene>
    <name evidence="8" type="ORF">CE91St7_30250</name>
</gene>
<reference evidence="8" key="1">
    <citation type="submission" date="2022-01" db="EMBL/GenBank/DDBJ databases">
        <title>Novel bile acid biosynthetic pathways are enriched in the microbiome of centenarians.</title>
        <authorList>
            <person name="Sato Y."/>
            <person name="Atarashi K."/>
            <person name="Plichta R.D."/>
            <person name="Arai Y."/>
            <person name="Sasajima S."/>
            <person name="Kearney M.S."/>
            <person name="Suda W."/>
            <person name="Takeshita K."/>
            <person name="Sasaki T."/>
            <person name="Okamoto S."/>
            <person name="Skelly N.A."/>
            <person name="Okamura Y."/>
            <person name="Vlamakis H."/>
            <person name="Li Y."/>
            <person name="Tanoue T."/>
            <person name="Takei H."/>
            <person name="Nittono H."/>
            <person name="Narushima S."/>
            <person name="Irie J."/>
            <person name="Itoh H."/>
            <person name="Moriya K."/>
            <person name="Sugiura Y."/>
            <person name="Suematsu M."/>
            <person name="Moritoki N."/>
            <person name="Shibata S."/>
            <person name="Littman R.D."/>
            <person name="Fischbach A.M."/>
            <person name="Uwamino Y."/>
            <person name="Inoue T."/>
            <person name="Honda A."/>
            <person name="Hattori M."/>
            <person name="Murai T."/>
            <person name="Xavier J.R."/>
            <person name="Hirose N."/>
            <person name="Honda K."/>
        </authorList>
    </citation>
    <scope>NUCLEOTIDE SEQUENCE</scope>
    <source>
        <strain evidence="8">CE91-St7</strain>
    </source>
</reference>
<dbReference type="EMBL" id="BQOB01000001">
    <property type="protein sequence ID" value="GKH82141.1"/>
    <property type="molecule type" value="Genomic_DNA"/>
</dbReference>
<keyword evidence="6" id="KW-0106">Calcium</keyword>
<comment type="similarity">
    <text evidence="2">Belongs to the sulfatase family.</text>
</comment>
<dbReference type="GO" id="GO:0046872">
    <property type="term" value="F:metal ion binding"/>
    <property type="evidence" value="ECO:0007669"/>
    <property type="project" value="UniProtKB-KW"/>
</dbReference>
<dbReference type="PANTHER" id="PTHR45953">
    <property type="entry name" value="IDURONATE 2-SULFATASE"/>
    <property type="match status" value="1"/>
</dbReference>
<evidence type="ECO:0000256" key="6">
    <source>
        <dbReference type="ARBA" id="ARBA00022837"/>
    </source>
</evidence>
<dbReference type="Proteomes" id="UP001055104">
    <property type="component" value="Unassembled WGS sequence"/>
</dbReference>
<accession>A0AA37KIR4</accession>
<feature type="domain" description="Sulfatase N-terminal" evidence="7">
    <location>
        <begin position="2"/>
        <end position="299"/>
    </location>
</feature>
<dbReference type="PANTHER" id="PTHR45953:SF1">
    <property type="entry name" value="IDURONATE 2-SULFATASE"/>
    <property type="match status" value="1"/>
</dbReference>
<dbReference type="CDD" id="cd16030">
    <property type="entry name" value="iduronate-2-sulfatase"/>
    <property type="match status" value="1"/>
</dbReference>
<dbReference type="AlphaFoldDB" id="A0AA37KIR4"/>
<evidence type="ECO:0000256" key="1">
    <source>
        <dbReference type="ARBA" id="ARBA00001913"/>
    </source>
</evidence>
<keyword evidence="3" id="KW-0479">Metal-binding</keyword>
<keyword evidence="4" id="KW-0732">Signal</keyword>
<evidence type="ECO:0000259" key="7">
    <source>
        <dbReference type="Pfam" id="PF00884"/>
    </source>
</evidence>
<dbReference type="InterPro" id="IPR035874">
    <property type="entry name" value="IDS"/>
</dbReference>
<evidence type="ECO:0000256" key="3">
    <source>
        <dbReference type="ARBA" id="ARBA00022723"/>
    </source>
</evidence>
<evidence type="ECO:0000256" key="4">
    <source>
        <dbReference type="ARBA" id="ARBA00022729"/>
    </source>
</evidence>
<dbReference type="Gene3D" id="3.40.720.10">
    <property type="entry name" value="Alkaline Phosphatase, subunit A"/>
    <property type="match status" value="1"/>
</dbReference>
<dbReference type="GO" id="GO:0004423">
    <property type="term" value="F:iduronate-2-sulfatase activity"/>
    <property type="evidence" value="ECO:0007669"/>
    <property type="project" value="InterPro"/>
</dbReference>
<dbReference type="GO" id="GO:0005737">
    <property type="term" value="C:cytoplasm"/>
    <property type="evidence" value="ECO:0007669"/>
    <property type="project" value="TreeGrafter"/>
</dbReference>
<organism evidence="8 9">
    <name type="scientific">Phocaeicola dorei</name>
    <dbReference type="NCBI Taxonomy" id="357276"/>
    <lineage>
        <taxon>Bacteria</taxon>
        <taxon>Pseudomonadati</taxon>
        <taxon>Bacteroidota</taxon>
        <taxon>Bacteroidia</taxon>
        <taxon>Bacteroidales</taxon>
        <taxon>Bacteroidaceae</taxon>
        <taxon>Phocaeicola</taxon>
    </lineage>
</organism>
<dbReference type="InterPro" id="IPR000917">
    <property type="entry name" value="Sulfatase_N"/>
</dbReference>
<evidence type="ECO:0000256" key="2">
    <source>
        <dbReference type="ARBA" id="ARBA00008779"/>
    </source>
</evidence>
<evidence type="ECO:0000256" key="5">
    <source>
        <dbReference type="ARBA" id="ARBA00022801"/>
    </source>
</evidence>
<dbReference type="Pfam" id="PF00884">
    <property type="entry name" value="Sulfatase"/>
    <property type="match status" value="1"/>
</dbReference>
<keyword evidence="5" id="KW-0378">Hydrolase</keyword>
<comment type="caution">
    <text evidence="8">The sequence shown here is derived from an EMBL/GenBank/DDBJ whole genome shotgun (WGS) entry which is preliminary data.</text>
</comment>
<protein>
    <recommendedName>
        <fullName evidence="7">Sulfatase N-terminal domain-containing protein</fullName>
    </recommendedName>
</protein>
<proteinExistence type="inferred from homology"/>
<dbReference type="SUPFAM" id="SSF53649">
    <property type="entry name" value="Alkaline phosphatase-like"/>
    <property type="match status" value="1"/>
</dbReference>
<comment type="cofactor">
    <cofactor evidence="1">
        <name>Ca(2+)</name>
        <dbReference type="ChEBI" id="CHEBI:29108"/>
    </cofactor>
</comment>
<sequence>MQGNMMMPEYFKENGYETLACGKVFHNGDCDFPGKKDQFWTETSPKFWNQMEAHIEDAGYGYRGHMFYPFPAGGGQLVEAYGEDTIVNYYQKVNRFYSLCGGPLEDSQIPSKGMFDEQIAAWAVNKIKEKHGKPFFLAVGFLRPHVPYTAPKRYFDMYDPDSLIMPDIPTDEMKDIPMYGKTLAFGSSPRGDWYDIQQVKGAHRELVHAYLACITFVDEQIGKVIKALEESGQMDNTIIVLYGDHGQHLGEKHHFRKQALWEESTRVPLFFRIPGAMDEGKSSHTPVSLLDIYPTLLKACQLPANEKNQGTDLSPIIRDVSIRREKPVLISWYYKNFAVRSEHWRYIRYRDGSEELYDHRNDPGEHINLASDARYDDIREWHRNYIPTEVALPSGSTVWEGDKMEQLYKLWSETDSVPTWLR</sequence>
<evidence type="ECO:0000313" key="8">
    <source>
        <dbReference type="EMBL" id="GKH82141.1"/>
    </source>
</evidence>
<dbReference type="InterPro" id="IPR017850">
    <property type="entry name" value="Alkaline_phosphatase_core_sf"/>
</dbReference>